<dbReference type="InterPro" id="IPR017585">
    <property type="entry name" value="SAF_FlgA"/>
</dbReference>
<gene>
    <name evidence="9" type="primary">flgA</name>
    <name evidence="9" type="ORF">JAZ04_14075</name>
</gene>
<evidence type="ECO:0000256" key="5">
    <source>
        <dbReference type="ARBA" id="ARBA00022764"/>
    </source>
</evidence>
<dbReference type="PANTHER" id="PTHR36307:SF1">
    <property type="entry name" value="FLAGELLA BASAL BODY P-RING FORMATION PROTEIN FLGA"/>
    <property type="match status" value="1"/>
</dbReference>
<keyword evidence="4 7" id="KW-0732">Signal</keyword>
<evidence type="ECO:0000313" key="9">
    <source>
        <dbReference type="EMBL" id="MCG7939966.1"/>
    </source>
</evidence>
<dbReference type="PANTHER" id="PTHR36307">
    <property type="entry name" value="FLAGELLA BASAL BODY P-RING FORMATION PROTEIN FLGA"/>
    <property type="match status" value="1"/>
</dbReference>
<reference evidence="9" key="1">
    <citation type="journal article" date="2021" name="Proc. Natl. Acad. Sci. U.S.A.">
        <title>Global biogeography of chemosynthetic symbionts reveals both localized and globally distributed symbiont groups. .</title>
        <authorList>
            <person name="Osvatic J.T."/>
            <person name="Wilkins L.G.E."/>
            <person name="Leibrecht L."/>
            <person name="Leray M."/>
            <person name="Zauner S."/>
            <person name="Polzin J."/>
            <person name="Camacho Y."/>
            <person name="Gros O."/>
            <person name="van Gils J.A."/>
            <person name="Eisen J.A."/>
            <person name="Petersen J.M."/>
            <person name="Yuen B."/>
        </authorList>
    </citation>
    <scope>NUCLEOTIDE SEQUENCE</scope>
    <source>
        <strain evidence="9">MAGL173</strain>
    </source>
</reference>
<evidence type="ECO:0000256" key="4">
    <source>
        <dbReference type="ARBA" id="ARBA00022729"/>
    </source>
</evidence>
<dbReference type="InterPro" id="IPR013974">
    <property type="entry name" value="SAF"/>
</dbReference>
<proteinExistence type="inferred from homology"/>
<dbReference type="CDD" id="cd11614">
    <property type="entry name" value="SAF_CpaB_FlgA_like"/>
    <property type="match status" value="1"/>
</dbReference>
<keyword evidence="9" id="KW-0969">Cilium</keyword>
<keyword evidence="9" id="KW-0282">Flagellum</keyword>
<accession>A0A9E4K592</accession>
<feature type="domain" description="SAF" evidence="8">
    <location>
        <begin position="113"/>
        <end position="175"/>
    </location>
</feature>
<protein>
    <recommendedName>
        <fullName evidence="3 7">Flagella basal body P-ring formation protein FlgA</fullName>
    </recommendedName>
</protein>
<evidence type="ECO:0000256" key="7">
    <source>
        <dbReference type="RuleBase" id="RU362063"/>
    </source>
</evidence>
<evidence type="ECO:0000256" key="6">
    <source>
        <dbReference type="ARBA" id="ARBA00025643"/>
    </source>
</evidence>
<evidence type="ECO:0000259" key="8">
    <source>
        <dbReference type="SMART" id="SM00858"/>
    </source>
</evidence>
<dbReference type="Proteomes" id="UP000886687">
    <property type="component" value="Unassembled WGS sequence"/>
</dbReference>
<dbReference type="SMART" id="SM00858">
    <property type="entry name" value="SAF"/>
    <property type="match status" value="1"/>
</dbReference>
<dbReference type="GO" id="GO:0042597">
    <property type="term" value="C:periplasmic space"/>
    <property type="evidence" value="ECO:0007669"/>
    <property type="project" value="UniProtKB-SubCell"/>
</dbReference>
<name>A0A9E4K592_9GAMM</name>
<evidence type="ECO:0000256" key="1">
    <source>
        <dbReference type="ARBA" id="ARBA00004418"/>
    </source>
</evidence>
<dbReference type="AlphaFoldDB" id="A0A9E4K592"/>
<evidence type="ECO:0000256" key="3">
    <source>
        <dbReference type="ARBA" id="ARBA00014754"/>
    </source>
</evidence>
<dbReference type="InterPro" id="IPR041231">
    <property type="entry name" value="FlgA_N"/>
</dbReference>
<dbReference type="InterPro" id="IPR039246">
    <property type="entry name" value="Flagellar_FlgA"/>
</dbReference>
<feature type="chain" id="PRO_5039757409" description="Flagella basal body P-ring formation protein FlgA" evidence="7">
    <location>
        <begin position="24"/>
        <end position="237"/>
    </location>
</feature>
<keyword evidence="5 7" id="KW-0574">Periplasm</keyword>
<dbReference type="Pfam" id="PF17656">
    <property type="entry name" value="ChapFlgA_N"/>
    <property type="match status" value="1"/>
</dbReference>
<sequence length="237" mass="25310">MINPFTLGSTLLLGLLLSGSLSGQPLESEHHAHQAIAKAAKAYLETTLVQDTAGASVKITPLDHRLKLARCEAPLEAFSPPGGVKLGRTTVGVRCQTPSPWSIYISANVSIEAPVVVAVRDLPRGQAITTKDLKIKVSDTSHLLRGYFETVEEVTGQTSKRTIRRGQVVTPSMLVVRKTVKRGDPVTIVAGAGGIQVRMQGKAMKQGNPGDLITVMNTKSKKQVEARVVSKGLVMVD</sequence>
<comment type="caution">
    <text evidence="9">The sequence shown here is derived from an EMBL/GenBank/DDBJ whole genome shotgun (WGS) entry which is preliminary data.</text>
</comment>
<evidence type="ECO:0000313" key="10">
    <source>
        <dbReference type="Proteomes" id="UP000886687"/>
    </source>
</evidence>
<feature type="signal peptide" evidence="7">
    <location>
        <begin position="1"/>
        <end position="23"/>
    </location>
</feature>
<dbReference type="EMBL" id="JAEPDI010000012">
    <property type="protein sequence ID" value="MCG7939966.1"/>
    <property type="molecule type" value="Genomic_DNA"/>
</dbReference>
<dbReference type="SUPFAM" id="SSF51269">
    <property type="entry name" value="AFP III-like domain"/>
    <property type="match status" value="1"/>
</dbReference>
<dbReference type="NCBIfam" id="TIGR03170">
    <property type="entry name" value="flgA_cterm"/>
    <property type="match status" value="1"/>
</dbReference>
<dbReference type="Pfam" id="PF13144">
    <property type="entry name" value="ChapFlgA"/>
    <property type="match status" value="1"/>
</dbReference>
<dbReference type="InterPro" id="IPR036732">
    <property type="entry name" value="AFP_Neu5c_C_sf"/>
</dbReference>
<organism evidence="9 10">
    <name type="scientific">Candidatus Thiodiazotropha lotti</name>
    <dbReference type="NCBI Taxonomy" id="2792787"/>
    <lineage>
        <taxon>Bacteria</taxon>
        <taxon>Pseudomonadati</taxon>
        <taxon>Pseudomonadota</taxon>
        <taxon>Gammaproteobacteria</taxon>
        <taxon>Chromatiales</taxon>
        <taxon>Sedimenticolaceae</taxon>
        <taxon>Candidatus Thiodiazotropha</taxon>
    </lineage>
</organism>
<comment type="similarity">
    <text evidence="2 7">Belongs to the FlgA family.</text>
</comment>
<dbReference type="GO" id="GO:0044780">
    <property type="term" value="P:bacterial-type flagellum assembly"/>
    <property type="evidence" value="ECO:0007669"/>
    <property type="project" value="InterPro"/>
</dbReference>
<comment type="function">
    <text evidence="6 7">Involved in the assembly process of the P-ring formation. It may associate with FlgF on the rod constituting a structure essential for the P-ring assembly or may act as a modulator protein for the P-ring assembly.</text>
</comment>
<keyword evidence="9" id="KW-0966">Cell projection</keyword>
<evidence type="ECO:0000256" key="2">
    <source>
        <dbReference type="ARBA" id="ARBA00010474"/>
    </source>
</evidence>
<dbReference type="Gene3D" id="3.90.1210.10">
    <property type="entry name" value="Antifreeze-like/N-acetylneuraminic acid synthase C-terminal domain"/>
    <property type="match status" value="1"/>
</dbReference>
<keyword evidence="7" id="KW-1005">Bacterial flagellum biogenesis</keyword>
<dbReference type="Gene3D" id="2.30.30.760">
    <property type="match status" value="1"/>
</dbReference>
<comment type="subcellular location">
    <subcellularLocation>
        <location evidence="1 7">Periplasm</location>
    </subcellularLocation>
</comment>